<feature type="chain" id="PRO_5029735283" description="Secreted protein" evidence="2">
    <location>
        <begin position="23"/>
        <end position="66"/>
    </location>
</feature>
<dbReference type="AlphaFoldDB" id="A0A7L4ZI47"/>
<accession>A0A7L4ZI47</accession>
<protein>
    <recommendedName>
        <fullName evidence="5">Secreted protein</fullName>
    </recommendedName>
</protein>
<evidence type="ECO:0000256" key="2">
    <source>
        <dbReference type="SAM" id="SignalP"/>
    </source>
</evidence>
<reference evidence="3 4" key="1">
    <citation type="journal article" date="2013" name="Int. J. Syst. Evol. Microbiol.">
        <title>Kordia antarctica sp. nov., isolated from Antarctic seawater.</title>
        <authorList>
            <person name="Baek K."/>
            <person name="Choi A."/>
            <person name="Kang I."/>
            <person name="Lee K."/>
            <person name="Cho J.C."/>
        </authorList>
    </citation>
    <scope>NUCLEOTIDE SEQUENCE [LARGE SCALE GENOMIC DNA]</scope>
    <source>
        <strain evidence="3 4">IMCC3317</strain>
    </source>
</reference>
<evidence type="ECO:0008006" key="5">
    <source>
        <dbReference type="Google" id="ProtNLM"/>
    </source>
</evidence>
<dbReference type="RefSeq" id="WP_160129116.1">
    <property type="nucleotide sequence ID" value="NZ_CP019288.1"/>
</dbReference>
<evidence type="ECO:0000313" key="4">
    <source>
        <dbReference type="Proteomes" id="UP000464657"/>
    </source>
</evidence>
<gene>
    <name evidence="3" type="ORF">IMCC3317_17710</name>
</gene>
<sequence>MKTNFRLLIVSLIFSITLNSCTIDDDINQEETNQTQTQSNGNISDPPDQELEPEPCVDPELEPCED</sequence>
<proteinExistence type="predicted"/>
<dbReference type="KEGG" id="kan:IMCC3317_17710"/>
<keyword evidence="4" id="KW-1185">Reference proteome</keyword>
<dbReference type="EMBL" id="CP019288">
    <property type="protein sequence ID" value="QHI36408.1"/>
    <property type="molecule type" value="Genomic_DNA"/>
</dbReference>
<dbReference type="Proteomes" id="UP000464657">
    <property type="component" value="Chromosome"/>
</dbReference>
<feature type="region of interest" description="Disordered" evidence="1">
    <location>
        <begin position="29"/>
        <end position="66"/>
    </location>
</feature>
<evidence type="ECO:0000256" key="1">
    <source>
        <dbReference type="SAM" id="MobiDB-lite"/>
    </source>
</evidence>
<feature type="compositionally biased region" description="Acidic residues" evidence="1">
    <location>
        <begin position="47"/>
        <end position="66"/>
    </location>
</feature>
<keyword evidence="2" id="KW-0732">Signal</keyword>
<evidence type="ECO:0000313" key="3">
    <source>
        <dbReference type="EMBL" id="QHI36408.1"/>
    </source>
</evidence>
<organism evidence="3 4">
    <name type="scientific">Kordia antarctica</name>
    <dbReference type="NCBI Taxonomy" id="1218801"/>
    <lineage>
        <taxon>Bacteria</taxon>
        <taxon>Pseudomonadati</taxon>
        <taxon>Bacteroidota</taxon>
        <taxon>Flavobacteriia</taxon>
        <taxon>Flavobacteriales</taxon>
        <taxon>Flavobacteriaceae</taxon>
        <taxon>Kordia</taxon>
    </lineage>
</organism>
<name>A0A7L4ZI47_9FLAO</name>
<feature type="signal peptide" evidence="2">
    <location>
        <begin position="1"/>
        <end position="22"/>
    </location>
</feature>